<evidence type="ECO:0000256" key="2">
    <source>
        <dbReference type="SAM" id="Coils"/>
    </source>
</evidence>
<dbReference type="InterPro" id="IPR018154">
    <property type="entry name" value="TLV/ENV_coat_polyprotein"/>
</dbReference>
<evidence type="ECO:0000256" key="1">
    <source>
        <dbReference type="ARBA" id="ARBA00023157"/>
    </source>
</evidence>
<keyword evidence="1" id="KW-1015">Disulfide bond</keyword>
<dbReference type="PANTHER" id="PTHR10424:SF73">
    <property type="entry name" value="ENDOGENOUS RETROVIRUS GROUP FC1 ENV POLYPROTEIN-RELATED"/>
    <property type="match status" value="1"/>
</dbReference>
<evidence type="ECO:0000313" key="3">
    <source>
        <dbReference type="EMBL" id="NXR06351.1"/>
    </source>
</evidence>
<dbReference type="Proteomes" id="UP000536381">
    <property type="component" value="Unassembled WGS sequence"/>
</dbReference>
<keyword evidence="2" id="KW-0175">Coiled coil</keyword>
<keyword evidence="4" id="KW-1185">Reference proteome</keyword>
<dbReference type="Gene3D" id="1.10.287.210">
    <property type="match status" value="1"/>
</dbReference>
<evidence type="ECO:0000313" key="4">
    <source>
        <dbReference type="Proteomes" id="UP000536381"/>
    </source>
</evidence>
<feature type="non-terminal residue" evidence="3">
    <location>
        <position position="93"/>
    </location>
</feature>
<accession>A0A7L2I998</accession>
<dbReference type="EMBL" id="VWYK01009398">
    <property type="protein sequence ID" value="NXR06351.1"/>
    <property type="molecule type" value="Genomic_DNA"/>
</dbReference>
<protein>
    <submittedName>
        <fullName evidence="3">ERVV2 protein</fullName>
    </submittedName>
</protein>
<gene>
    <name evidence="3" type="primary">Ervv2_0</name>
    <name evidence="3" type="ORF">SEMFRA_R11440</name>
</gene>
<organism evidence="3 4">
    <name type="scientific">Semnornis frantzii</name>
    <dbReference type="NCBI Taxonomy" id="91796"/>
    <lineage>
        <taxon>Eukaryota</taxon>
        <taxon>Metazoa</taxon>
        <taxon>Chordata</taxon>
        <taxon>Craniata</taxon>
        <taxon>Vertebrata</taxon>
        <taxon>Euteleostomi</taxon>
        <taxon>Archelosauria</taxon>
        <taxon>Archosauria</taxon>
        <taxon>Dinosauria</taxon>
        <taxon>Saurischia</taxon>
        <taxon>Theropoda</taxon>
        <taxon>Coelurosauria</taxon>
        <taxon>Aves</taxon>
        <taxon>Neognathae</taxon>
        <taxon>Neoaves</taxon>
        <taxon>Telluraves</taxon>
        <taxon>Coraciimorphae</taxon>
        <taxon>Piciformes</taxon>
        <taxon>Ramphastidae</taxon>
        <taxon>Semnornis</taxon>
    </lineage>
</organism>
<dbReference type="AlphaFoldDB" id="A0A7L2I998"/>
<dbReference type="OrthoDB" id="8949317at2759"/>
<comment type="caution">
    <text evidence="3">The sequence shown here is derived from an EMBL/GenBank/DDBJ whole genome shotgun (WGS) entry which is preliminary data.</text>
</comment>
<dbReference type="PANTHER" id="PTHR10424">
    <property type="entry name" value="VIRAL ENVELOPE PROTEIN"/>
    <property type="match status" value="1"/>
</dbReference>
<feature type="non-terminal residue" evidence="3">
    <location>
        <position position="1"/>
    </location>
</feature>
<feature type="coiled-coil region" evidence="2">
    <location>
        <begin position="14"/>
        <end position="52"/>
    </location>
</feature>
<sequence>FHSFVRWFIPDTGVSELEKAIVNISAVMEKINNRTIDAIQALQEEIVSLKQVTVQNRTVLDLLTAKEGEVCIVLNQTCCVYIDESKRVETDVS</sequence>
<proteinExistence type="predicted"/>
<reference evidence="3 4" key="1">
    <citation type="submission" date="2019-09" db="EMBL/GenBank/DDBJ databases">
        <title>Bird 10,000 Genomes (B10K) Project - Family phase.</title>
        <authorList>
            <person name="Zhang G."/>
        </authorList>
    </citation>
    <scope>NUCLEOTIDE SEQUENCE [LARGE SCALE GENOMIC DNA]</scope>
    <source>
        <strain evidence="3">B10K-DU-001-42</strain>
        <tissue evidence="3">Muscle</tissue>
    </source>
</reference>
<dbReference type="Pfam" id="PF00429">
    <property type="entry name" value="TLV_coat"/>
    <property type="match status" value="1"/>
</dbReference>
<name>A0A7L2I998_9PICI</name>
<dbReference type="SUPFAM" id="SSF58069">
    <property type="entry name" value="Virus ectodomain"/>
    <property type="match status" value="1"/>
</dbReference>